<keyword evidence="2" id="KW-1185">Reference proteome</keyword>
<accession>A0ABP7YT75</accession>
<comment type="caution">
    <text evidence="1">The sequence shown here is derived from an EMBL/GenBank/DDBJ whole genome shotgun (WGS) entry which is preliminary data.</text>
</comment>
<dbReference type="EMBL" id="BAABAO010000015">
    <property type="protein sequence ID" value="GAA4140911.1"/>
    <property type="molecule type" value="Genomic_DNA"/>
</dbReference>
<protein>
    <submittedName>
        <fullName evidence="1">Uncharacterized protein</fullName>
    </submittedName>
</protein>
<gene>
    <name evidence="1" type="ORF">GCM10022250_41890</name>
</gene>
<reference evidence="2" key="1">
    <citation type="journal article" date="2019" name="Int. J. Syst. Evol. Microbiol.">
        <title>The Global Catalogue of Microorganisms (GCM) 10K type strain sequencing project: providing services to taxonomists for standard genome sequencing and annotation.</title>
        <authorList>
            <consortium name="The Broad Institute Genomics Platform"/>
            <consortium name="The Broad Institute Genome Sequencing Center for Infectious Disease"/>
            <person name="Wu L."/>
            <person name="Ma J."/>
        </authorList>
    </citation>
    <scope>NUCLEOTIDE SEQUENCE [LARGE SCALE GENOMIC DNA]</scope>
    <source>
        <strain evidence="2">JCM 17386</strain>
    </source>
</reference>
<evidence type="ECO:0000313" key="2">
    <source>
        <dbReference type="Proteomes" id="UP001501333"/>
    </source>
</evidence>
<organism evidence="1 2">
    <name type="scientific">Flavobacterium chungbukense</name>
    <dbReference type="NCBI Taxonomy" id="877464"/>
    <lineage>
        <taxon>Bacteria</taxon>
        <taxon>Pseudomonadati</taxon>
        <taxon>Bacteroidota</taxon>
        <taxon>Flavobacteriia</taxon>
        <taxon>Flavobacteriales</taxon>
        <taxon>Flavobacteriaceae</taxon>
        <taxon>Flavobacterium</taxon>
    </lineage>
</organism>
<proteinExistence type="predicted"/>
<sequence>MGLFYEFLEVISFRISFKELEKIMINETIEKGITIKAEKPCFVNKKITAIIRIIFSAIKE</sequence>
<evidence type="ECO:0000313" key="1">
    <source>
        <dbReference type="EMBL" id="GAA4140911.1"/>
    </source>
</evidence>
<dbReference type="Proteomes" id="UP001501333">
    <property type="component" value="Unassembled WGS sequence"/>
</dbReference>
<name>A0ABP7YT75_9FLAO</name>